<evidence type="ECO:0000256" key="5">
    <source>
        <dbReference type="ARBA" id="ARBA00023315"/>
    </source>
</evidence>
<dbReference type="Pfam" id="PF02817">
    <property type="entry name" value="E3_binding"/>
    <property type="match status" value="1"/>
</dbReference>
<evidence type="ECO:0000259" key="8">
    <source>
        <dbReference type="PROSITE" id="PS51826"/>
    </source>
</evidence>
<dbReference type="EMBL" id="UINC01003327">
    <property type="protein sequence ID" value="SVA05336.1"/>
    <property type="molecule type" value="Genomic_DNA"/>
</dbReference>
<gene>
    <name evidence="9" type="ORF">METZ01_LOCUS58190</name>
</gene>
<dbReference type="InterPro" id="IPR023213">
    <property type="entry name" value="CAT-like_dom_sf"/>
</dbReference>
<proteinExistence type="inferred from homology"/>
<dbReference type="InterPro" id="IPR011053">
    <property type="entry name" value="Single_hybrid_motif"/>
</dbReference>
<comment type="cofactor">
    <cofactor evidence="1">
        <name>(R)-lipoate</name>
        <dbReference type="ChEBI" id="CHEBI:83088"/>
    </cofactor>
</comment>
<dbReference type="GO" id="GO:0016407">
    <property type="term" value="F:acetyltransferase activity"/>
    <property type="evidence" value="ECO:0007669"/>
    <property type="project" value="TreeGrafter"/>
</dbReference>
<protein>
    <recommendedName>
        <fullName evidence="10">Dihydrolipoamide acetyltransferase component of pyruvate dehydrogenase complex</fullName>
    </recommendedName>
</protein>
<reference evidence="9" key="1">
    <citation type="submission" date="2018-05" db="EMBL/GenBank/DDBJ databases">
        <authorList>
            <person name="Lanie J.A."/>
            <person name="Ng W.-L."/>
            <person name="Kazmierczak K.M."/>
            <person name="Andrzejewski T.M."/>
            <person name="Davidsen T.M."/>
            <person name="Wayne K.J."/>
            <person name="Tettelin H."/>
            <person name="Glass J.I."/>
            <person name="Rusch D."/>
            <person name="Podicherti R."/>
            <person name="Tsui H.-C.T."/>
            <person name="Winkler M.E."/>
        </authorList>
    </citation>
    <scope>NUCLEOTIDE SEQUENCE</scope>
</reference>
<dbReference type="GO" id="GO:0005737">
    <property type="term" value="C:cytoplasm"/>
    <property type="evidence" value="ECO:0007669"/>
    <property type="project" value="TreeGrafter"/>
</dbReference>
<keyword evidence="3" id="KW-0808">Transferase</keyword>
<evidence type="ECO:0000259" key="7">
    <source>
        <dbReference type="PROSITE" id="PS50968"/>
    </source>
</evidence>
<feature type="domain" description="Peripheral subunit-binding (PSBD)" evidence="8">
    <location>
        <begin position="117"/>
        <end position="157"/>
    </location>
</feature>
<dbReference type="PANTHER" id="PTHR43178:SF5">
    <property type="entry name" value="LIPOAMIDE ACYLTRANSFERASE COMPONENT OF BRANCHED-CHAIN ALPHA-KETO ACID DEHYDROGENASE COMPLEX, MITOCHONDRIAL"/>
    <property type="match status" value="1"/>
</dbReference>
<evidence type="ECO:0000256" key="2">
    <source>
        <dbReference type="ARBA" id="ARBA00007317"/>
    </source>
</evidence>
<dbReference type="GO" id="GO:0031405">
    <property type="term" value="F:lipoic acid binding"/>
    <property type="evidence" value="ECO:0007669"/>
    <property type="project" value="TreeGrafter"/>
</dbReference>
<comment type="similarity">
    <text evidence="2">Belongs to the 2-oxoacid dehydrogenase family.</text>
</comment>
<feature type="domain" description="Lipoyl-binding" evidence="7">
    <location>
        <begin position="1"/>
        <end position="71"/>
    </location>
</feature>
<evidence type="ECO:0000256" key="1">
    <source>
        <dbReference type="ARBA" id="ARBA00001938"/>
    </source>
</evidence>
<evidence type="ECO:0000313" key="9">
    <source>
        <dbReference type="EMBL" id="SVA05336.1"/>
    </source>
</evidence>
<dbReference type="PROSITE" id="PS51826">
    <property type="entry name" value="PSBD"/>
    <property type="match status" value="1"/>
</dbReference>
<dbReference type="InterPro" id="IPR003016">
    <property type="entry name" value="2-oxoA_DH_lipoyl-BS"/>
</dbReference>
<accession>A0A381SMW5</accession>
<dbReference type="AlphaFoldDB" id="A0A381SMW5"/>
<evidence type="ECO:0008006" key="10">
    <source>
        <dbReference type="Google" id="ProtNLM"/>
    </source>
</evidence>
<dbReference type="Gene3D" id="4.10.320.10">
    <property type="entry name" value="E3-binding domain"/>
    <property type="match status" value="1"/>
</dbReference>
<feature type="region of interest" description="Disordered" evidence="6">
    <location>
        <begin position="77"/>
        <end position="112"/>
    </location>
</feature>
<dbReference type="Pfam" id="PF00364">
    <property type="entry name" value="Biotin_lipoyl"/>
    <property type="match status" value="1"/>
</dbReference>
<evidence type="ECO:0000256" key="3">
    <source>
        <dbReference type="ARBA" id="ARBA00022679"/>
    </source>
</evidence>
<dbReference type="PANTHER" id="PTHR43178">
    <property type="entry name" value="DIHYDROLIPOAMIDE ACETYLTRANSFERASE COMPONENT OF PYRUVATE DEHYDROGENASE COMPLEX"/>
    <property type="match status" value="1"/>
</dbReference>
<dbReference type="Pfam" id="PF00198">
    <property type="entry name" value="2-oxoacid_dh"/>
    <property type="match status" value="1"/>
</dbReference>
<dbReference type="CDD" id="cd06849">
    <property type="entry name" value="lipoyl_domain"/>
    <property type="match status" value="1"/>
</dbReference>
<sequence>MPKMGESIMEGTILEWRKKVGDFVEKDELFLEIGTDKVDSEIPSVVSGTLVEILAAENDVIDVGNVIARIETDADDANKVKPPEGKTVGPDSKSVPEPIKEMQDPKPKRERPAGKIFFTPVVFKIARENDIPLGELESIPGSGRGGRVTKKDIITYIEQRGSLPPAVAVQKVLPGPARRSKSRESSLSSQSSAIPGKTEEMHHMRKLIAGHMRASLDTSAHVYVMTEVDMTPIVDYVKTQSEPFLSRQGFSLTYTPFVADATVKTLQDFPEMNASISGTSVTYHKNINIGLAVAVKNGLMVPAMLNCEEKNFLGLCRAVNDMAVRTRNKQILPDELTGSTFTITNFGVFGVTVGTPIINQPNVGILGVGAVKKQPVVVESEQGDGIVIRSIMMISLGFDHRLIDGAGGAKFIERLRHYLETMDLSQNL</sequence>
<dbReference type="InterPro" id="IPR001078">
    <property type="entry name" value="2-oxoacid_DH_actylTfrase"/>
</dbReference>
<dbReference type="PROSITE" id="PS00189">
    <property type="entry name" value="LIPOYL"/>
    <property type="match status" value="1"/>
</dbReference>
<dbReference type="SUPFAM" id="SSF51230">
    <property type="entry name" value="Single hybrid motif"/>
    <property type="match status" value="1"/>
</dbReference>
<dbReference type="SUPFAM" id="SSF47005">
    <property type="entry name" value="Peripheral subunit-binding domain of 2-oxo acid dehydrogenase complex"/>
    <property type="match status" value="1"/>
</dbReference>
<dbReference type="Gene3D" id="3.30.559.10">
    <property type="entry name" value="Chloramphenicol acetyltransferase-like domain"/>
    <property type="match status" value="1"/>
</dbReference>
<dbReference type="PROSITE" id="PS50968">
    <property type="entry name" value="BIOTINYL_LIPOYL"/>
    <property type="match status" value="1"/>
</dbReference>
<dbReference type="InterPro" id="IPR004167">
    <property type="entry name" value="PSBD"/>
</dbReference>
<keyword evidence="4" id="KW-0450">Lipoyl</keyword>
<feature type="region of interest" description="Disordered" evidence="6">
    <location>
        <begin position="174"/>
        <end position="199"/>
    </location>
</feature>
<dbReference type="InterPro" id="IPR050743">
    <property type="entry name" value="2-oxoacid_DH_E2_comp"/>
</dbReference>
<keyword evidence="5" id="KW-0012">Acyltransferase</keyword>
<dbReference type="InterPro" id="IPR036625">
    <property type="entry name" value="E3-bd_dom_sf"/>
</dbReference>
<name>A0A381SMW5_9ZZZZ</name>
<evidence type="ECO:0000256" key="4">
    <source>
        <dbReference type="ARBA" id="ARBA00022823"/>
    </source>
</evidence>
<evidence type="ECO:0000256" key="6">
    <source>
        <dbReference type="SAM" id="MobiDB-lite"/>
    </source>
</evidence>
<dbReference type="InterPro" id="IPR000089">
    <property type="entry name" value="Biotin_lipoyl"/>
</dbReference>
<organism evidence="9">
    <name type="scientific">marine metagenome</name>
    <dbReference type="NCBI Taxonomy" id="408172"/>
    <lineage>
        <taxon>unclassified sequences</taxon>
        <taxon>metagenomes</taxon>
        <taxon>ecological metagenomes</taxon>
    </lineage>
</organism>
<feature type="compositionally biased region" description="Basic and acidic residues" evidence="6">
    <location>
        <begin position="98"/>
        <end position="112"/>
    </location>
</feature>
<dbReference type="SUPFAM" id="SSF52777">
    <property type="entry name" value="CoA-dependent acyltransferases"/>
    <property type="match status" value="1"/>
</dbReference>
<dbReference type="Gene3D" id="2.40.50.100">
    <property type="match status" value="1"/>
</dbReference>